<dbReference type="Pfam" id="PF02836">
    <property type="entry name" value="Glyco_hydro_2_C"/>
    <property type="match status" value="1"/>
</dbReference>
<dbReference type="InterPro" id="IPR017853">
    <property type="entry name" value="GH"/>
</dbReference>
<dbReference type="GO" id="GO:0004553">
    <property type="term" value="F:hydrolase activity, hydrolyzing O-glycosyl compounds"/>
    <property type="evidence" value="ECO:0007669"/>
    <property type="project" value="InterPro"/>
</dbReference>
<dbReference type="SUPFAM" id="SSF49303">
    <property type="entry name" value="beta-Galactosidase/glucuronidase domain"/>
    <property type="match status" value="1"/>
</dbReference>
<dbReference type="RefSeq" id="WP_120246113.1">
    <property type="nucleotide sequence ID" value="NZ_RAPO01000004.1"/>
</dbReference>
<organism evidence="7 8">
    <name type="scientific">Halopiger aswanensis</name>
    <dbReference type="NCBI Taxonomy" id="148449"/>
    <lineage>
        <taxon>Archaea</taxon>
        <taxon>Methanobacteriati</taxon>
        <taxon>Methanobacteriota</taxon>
        <taxon>Stenosarchaea group</taxon>
        <taxon>Halobacteria</taxon>
        <taxon>Halobacteriales</taxon>
        <taxon>Natrialbaceae</taxon>
        <taxon>Halopiger</taxon>
    </lineage>
</organism>
<protein>
    <submittedName>
        <fullName evidence="7">Glycosyl hydrolase family 2</fullName>
    </submittedName>
</protein>
<dbReference type="Pfam" id="PF00703">
    <property type="entry name" value="Glyco_hydro_2"/>
    <property type="match status" value="1"/>
</dbReference>
<reference evidence="7 8" key="1">
    <citation type="submission" date="2018-09" db="EMBL/GenBank/DDBJ databases">
        <title>Genomic Encyclopedia of Archaeal and Bacterial Type Strains, Phase II (KMG-II): from individual species to whole genera.</title>
        <authorList>
            <person name="Goeker M."/>
        </authorList>
    </citation>
    <scope>NUCLEOTIDE SEQUENCE [LARGE SCALE GENOMIC DNA]</scope>
    <source>
        <strain evidence="7 8">DSM 13151</strain>
    </source>
</reference>
<dbReference type="InterPro" id="IPR006104">
    <property type="entry name" value="Glyco_hydro_2_N"/>
</dbReference>
<dbReference type="SUPFAM" id="SSF49785">
    <property type="entry name" value="Galactose-binding domain-like"/>
    <property type="match status" value="1"/>
</dbReference>
<dbReference type="InterPro" id="IPR006103">
    <property type="entry name" value="Glyco_hydro_2_cat"/>
</dbReference>
<sequence length="893" mass="101448">MNDDTSLRRSRSLDGEWLFEVDPDGIGMTEGWQTELAMWLTEANPVDVPHIWQEDDGLRGYTGTAWYNRTFQIETADLESERVFVEFGAADYWTTVWVNGERVGENRGGYLPFEFEITEAITAGENTLTVAVHDPGDLSEIPHGKQGEPWFTRVSGIWQSVTLSFRPATHISGANVTPDLETDTAAVSLDVDVGDTDRSVVDAVIRASRDGEVEAIAVHPIDEDDEAVLEFDDPAYWSPESPALYDLEITLEANGEVLDRYEDYFGLRTIERDDDGFRLNGEPIRLRGVLDQGYFPTTLYRPPDGDFFERELERVSELGFNLVRKHLKPAHPDFLEAADRKGILVWEEPANPAQYTDRSKEEVKTELRRLIERDYNRPSVVIWSLYHEEWGIGHNEAEETLWTDEAKQTYLASLVETVREWDPTRLVCDNSGWAHVETDLNDYHWYCISPDRATEWVENLEHTLHHRRDNYATQRWSDDGEPVVISEFGAFSFPSVDTLIDHYGREPAWFSHEFLTDPVKRPSGVQDRFAETGLDDVFDNLEDLAESWQHRASVSLEHILGEFRTREEIAGYVLTQLYDTEWEVTGLLDYCRNEKAVYDDVAALNADVTIVPTVDSHVSWAGEEFELEIALVNDTDDRVVEDLEWEFDGRTETRRLTAPPHSVVESEPVRITAPQVETVRTVDVTVRGRSETELTRTEPIVVVPSPPREPPEALVFAEGTLASRLVSVGFDVTHRLTPDVDVAFVTETTADVVEFVSNGGTAVHVPDRQGEMRGTEFFEFRSLPRTDSWNNTASFFYQDSPLVEEFCSNRHLGWEFEDAYPYDIVADVAPEEDTVHVGFVRGWLADLGSPLLERSVDDGRVVACTFRVQTTAGSHPVVTGLLCRLVDYLTDRD</sequence>
<dbReference type="PANTHER" id="PTHR42732">
    <property type="entry name" value="BETA-GALACTOSIDASE"/>
    <property type="match status" value="1"/>
</dbReference>
<dbReference type="Pfam" id="PF02837">
    <property type="entry name" value="Glyco_hydro_2_N"/>
    <property type="match status" value="1"/>
</dbReference>
<proteinExistence type="inferred from homology"/>
<comment type="similarity">
    <text evidence="1">Belongs to the glycosyl hydrolase 2 family.</text>
</comment>
<evidence type="ECO:0000256" key="3">
    <source>
        <dbReference type="ARBA" id="ARBA00023295"/>
    </source>
</evidence>
<dbReference type="GO" id="GO:0005975">
    <property type="term" value="P:carbohydrate metabolic process"/>
    <property type="evidence" value="ECO:0007669"/>
    <property type="project" value="InterPro"/>
</dbReference>
<evidence type="ECO:0000256" key="2">
    <source>
        <dbReference type="ARBA" id="ARBA00022801"/>
    </source>
</evidence>
<dbReference type="InterPro" id="IPR013783">
    <property type="entry name" value="Ig-like_fold"/>
</dbReference>
<dbReference type="Gene3D" id="2.60.120.260">
    <property type="entry name" value="Galactose-binding domain-like"/>
    <property type="match status" value="1"/>
</dbReference>
<evidence type="ECO:0000256" key="1">
    <source>
        <dbReference type="ARBA" id="ARBA00007401"/>
    </source>
</evidence>
<evidence type="ECO:0000313" key="7">
    <source>
        <dbReference type="EMBL" id="RKD88931.1"/>
    </source>
</evidence>
<dbReference type="Gene3D" id="2.60.40.10">
    <property type="entry name" value="Immunoglobulins"/>
    <property type="match status" value="1"/>
</dbReference>
<dbReference type="EMBL" id="RAPO01000004">
    <property type="protein sequence ID" value="RKD88931.1"/>
    <property type="molecule type" value="Genomic_DNA"/>
</dbReference>
<dbReference type="Gene3D" id="3.20.20.80">
    <property type="entry name" value="Glycosidases"/>
    <property type="match status" value="1"/>
</dbReference>
<accession>A0A3R7HG70</accession>
<dbReference type="InterPro" id="IPR006102">
    <property type="entry name" value="Ig-like_GH2"/>
</dbReference>
<keyword evidence="8" id="KW-1185">Reference proteome</keyword>
<name>A0A3R7HG70_9EURY</name>
<evidence type="ECO:0000313" key="8">
    <source>
        <dbReference type="Proteomes" id="UP000283805"/>
    </source>
</evidence>
<dbReference type="InterPro" id="IPR051913">
    <property type="entry name" value="GH2_Domain-Containing"/>
</dbReference>
<comment type="caution">
    <text evidence="7">The sequence shown here is derived from an EMBL/GenBank/DDBJ whole genome shotgun (WGS) entry which is preliminary data.</text>
</comment>
<dbReference type="InterPro" id="IPR036156">
    <property type="entry name" value="Beta-gal/glucu_dom_sf"/>
</dbReference>
<evidence type="ECO:0000259" key="5">
    <source>
        <dbReference type="Pfam" id="PF02836"/>
    </source>
</evidence>
<feature type="domain" description="Glycoside hydrolase family 2 immunoglobulin-like beta-sandwich" evidence="4">
    <location>
        <begin position="169"/>
        <end position="268"/>
    </location>
</feature>
<evidence type="ECO:0000259" key="4">
    <source>
        <dbReference type="Pfam" id="PF00703"/>
    </source>
</evidence>
<dbReference type="PANTHER" id="PTHR42732:SF2">
    <property type="entry name" value="BETA-MANNOSIDASE"/>
    <property type="match status" value="1"/>
</dbReference>
<keyword evidence="2 7" id="KW-0378">Hydrolase</keyword>
<dbReference type="SUPFAM" id="SSF51445">
    <property type="entry name" value="(Trans)glycosidases"/>
    <property type="match status" value="1"/>
</dbReference>
<gene>
    <name evidence="7" type="ORF">ATJ93_3751</name>
</gene>
<dbReference type="OrthoDB" id="38162at2157"/>
<dbReference type="AlphaFoldDB" id="A0A3R7HG70"/>
<feature type="domain" description="Glycosyl hydrolases family 2 sugar binding" evidence="6">
    <location>
        <begin position="11"/>
        <end position="166"/>
    </location>
</feature>
<evidence type="ECO:0000259" key="6">
    <source>
        <dbReference type="Pfam" id="PF02837"/>
    </source>
</evidence>
<dbReference type="InterPro" id="IPR008979">
    <property type="entry name" value="Galactose-bd-like_sf"/>
</dbReference>
<dbReference type="Proteomes" id="UP000283805">
    <property type="component" value="Unassembled WGS sequence"/>
</dbReference>
<feature type="domain" description="Glycoside hydrolase family 2 catalytic" evidence="5">
    <location>
        <begin position="274"/>
        <end position="491"/>
    </location>
</feature>
<keyword evidence="3" id="KW-0326">Glycosidase</keyword>